<proteinExistence type="predicted"/>
<name>A0AAV7RBS9_PLEWA</name>
<comment type="caution">
    <text evidence="1">The sequence shown here is derived from an EMBL/GenBank/DDBJ whole genome shotgun (WGS) entry which is preliminary data.</text>
</comment>
<protein>
    <submittedName>
        <fullName evidence="1">Uncharacterized protein</fullName>
    </submittedName>
</protein>
<evidence type="ECO:0000313" key="1">
    <source>
        <dbReference type="EMBL" id="KAJ1148669.1"/>
    </source>
</evidence>
<gene>
    <name evidence="1" type="ORF">NDU88_001497</name>
</gene>
<reference evidence="1" key="1">
    <citation type="journal article" date="2022" name="bioRxiv">
        <title>Sequencing and chromosome-scale assembly of the giantPleurodeles waltlgenome.</title>
        <authorList>
            <person name="Brown T."/>
            <person name="Elewa A."/>
            <person name="Iarovenko S."/>
            <person name="Subramanian E."/>
            <person name="Araus A.J."/>
            <person name="Petzold A."/>
            <person name="Susuki M."/>
            <person name="Suzuki K.-i.T."/>
            <person name="Hayashi T."/>
            <person name="Toyoda A."/>
            <person name="Oliveira C."/>
            <person name="Osipova E."/>
            <person name="Leigh N.D."/>
            <person name="Simon A."/>
            <person name="Yun M.H."/>
        </authorList>
    </citation>
    <scope>NUCLEOTIDE SEQUENCE</scope>
    <source>
        <strain evidence="1">20211129_DDA</strain>
        <tissue evidence="1">Liver</tissue>
    </source>
</reference>
<evidence type="ECO:0000313" key="2">
    <source>
        <dbReference type="Proteomes" id="UP001066276"/>
    </source>
</evidence>
<sequence>MAVRRRTDRNHGRGTPESVRVSRCHFYPSEHFRLIAEVCHFAEANGAELINLTLILVGSKWEHHALSASSVLHSRDLDFRLMGK</sequence>
<keyword evidence="2" id="KW-1185">Reference proteome</keyword>
<dbReference type="Proteomes" id="UP001066276">
    <property type="component" value="Chromosome 5"/>
</dbReference>
<accession>A0AAV7RBS9</accession>
<dbReference type="EMBL" id="JANPWB010000009">
    <property type="protein sequence ID" value="KAJ1148669.1"/>
    <property type="molecule type" value="Genomic_DNA"/>
</dbReference>
<dbReference type="AlphaFoldDB" id="A0AAV7RBS9"/>
<organism evidence="1 2">
    <name type="scientific">Pleurodeles waltl</name>
    <name type="common">Iberian ribbed newt</name>
    <dbReference type="NCBI Taxonomy" id="8319"/>
    <lineage>
        <taxon>Eukaryota</taxon>
        <taxon>Metazoa</taxon>
        <taxon>Chordata</taxon>
        <taxon>Craniata</taxon>
        <taxon>Vertebrata</taxon>
        <taxon>Euteleostomi</taxon>
        <taxon>Amphibia</taxon>
        <taxon>Batrachia</taxon>
        <taxon>Caudata</taxon>
        <taxon>Salamandroidea</taxon>
        <taxon>Salamandridae</taxon>
        <taxon>Pleurodelinae</taxon>
        <taxon>Pleurodeles</taxon>
    </lineage>
</organism>